<protein>
    <submittedName>
        <fullName evidence="1">Uncharacterized protein</fullName>
    </submittedName>
</protein>
<organism evidence="1">
    <name type="scientific">Desulfatirhabdium butyrativorans</name>
    <dbReference type="NCBI Taxonomy" id="340467"/>
    <lineage>
        <taxon>Bacteria</taxon>
        <taxon>Pseudomonadati</taxon>
        <taxon>Thermodesulfobacteriota</taxon>
        <taxon>Desulfobacteria</taxon>
        <taxon>Desulfobacterales</taxon>
        <taxon>Desulfatirhabdiaceae</taxon>
        <taxon>Desulfatirhabdium</taxon>
    </lineage>
</organism>
<comment type="caution">
    <text evidence="1">The sequence shown here is derived from an EMBL/GenBank/DDBJ whole genome shotgun (WGS) entry which is preliminary data.</text>
</comment>
<evidence type="ECO:0000313" key="1">
    <source>
        <dbReference type="EMBL" id="HGU31269.1"/>
    </source>
</evidence>
<accession>A0A7C4RGI0</accession>
<sequence length="59" mass="6723">MTTIMPEGEELRKAAKWIAEQRRDNPGKSLREIIAEACIKFDLSPMAAEYLDQSIERNG</sequence>
<gene>
    <name evidence="1" type="ORF">ENS29_00260</name>
</gene>
<name>A0A7C4RGI0_9BACT</name>
<proteinExistence type="predicted"/>
<reference evidence="1" key="1">
    <citation type="journal article" date="2020" name="mSystems">
        <title>Genome- and Community-Level Interaction Insights into Carbon Utilization and Element Cycling Functions of Hydrothermarchaeota in Hydrothermal Sediment.</title>
        <authorList>
            <person name="Zhou Z."/>
            <person name="Liu Y."/>
            <person name="Xu W."/>
            <person name="Pan J."/>
            <person name="Luo Z.H."/>
            <person name="Li M."/>
        </authorList>
    </citation>
    <scope>NUCLEOTIDE SEQUENCE [LARGE SCALE GENOMIC DNA]</scope>
    <source>
        <strain evidence="1">SpSt-477</strain>
    </source>
</reference>
<dbReference type="AlphaFoldDB" id="A0A7C4RGI0"/>
<dbReference type="EMBL" id="DSUH01000009">
    <property type="protein sequence ID" value="HGU31269.1"/>
    <property type="molecule type" value="Genomic_DNA"/>
</dbReference>